<protein>
    <recommendedName>
        <fullName evidence="7">Pre-mRNA-splicing factor 38B</fullName>
    </recommendedName>
</protein>
<dbReference type="GO" id="GO:0005681">
    <property type="term" value="C:spliceosomal complex"/>
    <property type="evidence" value="ECO:0007669"/>
    <property type="project" value="UniProtKB-KW"/>
</dbReference>
<dbReference type="InterPro" id="IPR005037">
    <property type="entry name" value="PRP38"/>
</dbReference>
<evidence type="ECO:0000256" key="1">
    <source>
        <dbReference type="ARBA" id="ARBA00004123"/>
    </source>
</evidence>
<comment type="similarity">
    <text evidence="2 7">Belongs to the PRP38 family.</text>
</comment>
<comment type="function">
    <text evidence="7">May be required for pre-mRNA splicing.</text>
</comment>
<evidence type="ECO:0000256" key="7">
    <source>
        <dbReference type="RuleBase" id="RU367025"/>
    </source>
</evidence>
<accession>A0AA40LHT5</accession>
<dbReference type="GO" id="GO:0000398">
    <property type="term" value="P:mRNA splicing, via spliceosome"/>
    <property type="evidence" value="ECO:0007669"/>
    <property type="project" value="UniProtKB-UniRule"/>
</dbReference>
<keyword evidence="5 7" id="KW-0508">mRNA splicing</keyword>
<sequence length="81" mass="9039">MVKLIETDAQSIHGTNPPYLLKIIRTRICESKHWKEECFGLTTKLVVDKAMALSSARFRTCYTDSSSTSPVLPQSCHALPS</sequence>
<dbReference type="AlphaFoldDB" id="A0AA40LHT5"/>
<gene>
    <name evidence="8" type="ORF">QTO34_006338</name>
</gene>
<evidence type="ECO:0000313" key="8">
    <source>
        <dbReference type="EMBL" id="KAK1332807.1"/>
    </source>
</evidence>
<evidence type="ECO:0000256" key="6">
    <source>
        <dbReference type="ARBA" id="ARBA00023242"/>
    </source>
</evidence>
<dbReference type="EMBL" id="JAULJE010000017">
    <property type="protein sequence ID" value="KAK1332807.1"/>
    <property type="molecule type" value="Genomic_DNA"/>
</dbReference>
<organism evidence="8 9">
    <name type="scientific">Cnephaeus nilssonii</name>
    <name type="common">Northern bat</name>
    <name type="synonym">Eptesicus nilssonii</name>
    <dbReference type="NCBI Taxonomy" id="3371016"/>
    <lineage>
        <taxon>Eukaryota</taxon>
        <taxon>Metazoa</taxon>
        <taxon>Chordata</taxon>
        <taxon>Craniata</taxon>
        <taxon>Vertebrata</taxon>
        <taxon>Euteleostomi</taxon>
        <taxon>Mammalia</taxon>
        <taxon>Eutheria</taxon>
        <taxon>Laurasiatheria</taxon>
        <taxon>Chiroptera</taxon>
        <taxon>Yangochiroptera</taxon>
        <taxon>Vespertilionidae</taxon>
        <taxon>Cnephaeus</taxon>
    </lineage>
</organism>
<reference evidence="8" key="1">
    <citation type="submission" date="2023-06" db="EMBL/GenBank/DDBJ databases">
        <title>Reference genome for the Northern bat (Eptesicus nilssonii), a most northern bat species.</title>
        <authorList>
            <person name="Laine V.N."/>
            <person name="Pulliainen A.T."/>
            <person name="Lilley T.M."/>
        </authorList>
    </citation>
    <scope>NUCLEOTIDE SEQUENCE</scope>
    <source>
        <strain evidence="8">BLF_Eptnil</strain>
        <tissue evidence="8">Kidney</tissue>
    </source>
</reference>
<comment type="caution">
    <text evidence="8">The sequence shown here is derived from an EMBL/GenBank/DDBJ whole genome shotgun (WGS) entry which is preliminary data.</text>
</comment>
<keyword evidence="6 7" id="KW-0539">Nucleus</keyword>
<dbReference type="Pfam" id="PF03371">
    <property type="entry name" value="PRP38"/>
    <property type="match status" value="1"/>
</dbReference>
<evidence type="ECO:0000256" key="5">
    <source>
        <dbReference type="ARBA" id="ARBA00023187"/>
    </source>
</evidence>
<keyword evidence="4 7" id="KW-0747">Spliceosome</keyword>
<dbReference type="Proteomes" id="UP001177744">
    <property type="component" value="Unassembled WGS sequence"/>
</dbReference>
<name>A0AA40LHT5_CNENI</name>
<evidence type="ECO:0000313" key="9">
    <source>
        <dbReference type="Proteomes" id="UP001177744"/>
    </source>
</evidence>
<keyword evidence="3 7" id="KW-0507">mRNA processing</keyword>
<evidence type="ECO:0000256" key="3">
    <source>
        <dbReference type="ARBA" id="ARBA00022664"/>
    </source>
</evidence>
<proteinExistence type="inferred from homology"/>
<comment type="subcellular location">
    <subcellularLocation>
        <location evidence="1 7">Nucleus</location>
    </subcellularLocation>
</comment>
<keyword evidence="9" id="KW-1185">Reference proteome</keyword>
<evidence type="ECO:0000256" key="2">
    <source>
        <dbReference type="ARBA" id="ARBA00006164"/>
    </source>
</evidence>
<evidence type="ECO:0000256" key="4">
    <source>
        <dbReference type="ARBA" id="ARBA00022728"/>
    </source>
</evidence>